<evidence type="ECO:0000313" key="2">
    <source>
        <dbReference type="EMBL" id="CRK30811.1"/>
    </source>
</evidence>
<accession>A0A0G4MJE1</accession>
<evidence type="ECO:0000256" key="1">
    <source>
        <dbReference type="SAM" id="MobiDB-lite"/>
    </source>
</evidence>
<evidence type="ECO:0000313" key="3">
    <source>
        <dbReference type="EMBL" id="CRK34356.1"/>
    </source>
</evidence>
<sequence length="90" mass="9995">MVITWANAIFDSFAGRLCHRPCTCETLDCFRLTEQSPSTIPGLLPFSLKRCVSSCPPSLALGTVAMSHSPNQPRSAPRQRLIGRRPVQRR</sequence>
<feature type="compositionally biased region" description="Basic residues" evidence="1">
    <location>
        <begin position="81"/>
        <end position="90"/>
    </location>
</feature>
<gene>
    <name evidence="2" type="ORF">BN1708_005253</name>
    <name evidence="3" type="ORF">BN1723_004028</name>
</gene>
<reference evidence="4 5" key="1">
    <citation type="submission" date="2015-05" db="EMBL/GenBank/DDBJ databases">
        <authorList>
            <person name="Fogelqvist Johan"/>
        </authorList>
    </citation>
    <scope>NUCLEOTIDE SEQUENCE [LARGE SCALE GENOMIC DNA]</scope>
    <source>
        <strain evidence="2">VL1</strain>
        <strain evidence="3">VL2</strain>
    </source>
</reference>
<feature type="region of interest" description="Disordered" evidence="1">
    <location>
        <begin position="66"/>
        <end position="90"/>
    </location>
</feature>
<organism evidence="3 5">
    <name type="scientific">Verticillium longisporum</name>
    <name type="common">Verticillium dahliae var. longisporum</name>
    <dbReference type="NCBI Taxonomy" id="100787"/>
    <lineage>
        <taxon>Eukaryota</taxon>
        <taxon>Fungi</taxon>
        <taxon>Dikarya</taxon>
        <taxon>Ascomycota</taxon>
        <taxon>Pezizomycotina</taxon>
        <taxon>Sordariomycetes</taxon>
        <taxon>Hypocreomycetidae</taxon>
        <taxon>Glomerellales</taxon>
        <taxon>Plectosphaerellaceae</taxon>
        <taxon>Verticillium</taxon>
    </lineage>
</organism>
<keyword evidence="4" id="KW-1185">Reference proteome</keyword>
<protein>
    <submittedName>
        <fullName evidence="3">Uncharacterized protein</fullName>
    </submittedName>
</protein>
<proteinExistence type="predicted"/>
<dbReference type="AlphaFoldDB" id="A0A0G4MJE1"/>
<dbReference type="EMBL" id="CVQH01021529">
    <property type="protein sequence ID" value="CRK30811.1"/>
    <property type="molecule type" value="Genomic_DNA"/>
</dbReference>
<dbReference type="Proteomes" id="UP000044602">
    <property type="component" value="Unassembled WGS sequence"/>
</dbReference>
<evidence type="ECO:0000313" key="5">
    <source>
        <dbReference type="Proteomes" id="UP000045706"/>
    </source>
</evidence>
<evidence type="ECO:0000313" key="4">
    <source>
        <dbReference type="Proteomes" id="UP000044602"/>
    </source>
</evidence>
<dbReference type="EMBL" id="CVQI01026668">
    <property type="protein sequence ID" value="CRK34356.1"/>
    <property type="molecule type" value="Genomic_DNA"/>
</dbReference>
<name>A0A0G4MJE1_VERLO</name>
<dbReference type="Proteomes" id="UP000045706">
    <property type="component" value="Unassembled WGS sequence"/>
</dbReference>